<proteinExistence type="predicted"/>
<feature type="signal peptide" evidence="1">
    <location>
        <begin position="1"/>
        <end position="21"/>
    </location>
</feature>
<dbReference type="PROSITE" id="PS51257">
    <property type="entry name" value="PROKAR_LIPOPROTEIN"/>
    <property type="match status" value="1"/>
</dbReference>
<dbReference type="EMBL" id="JAAHBZ010000018">
    <property type="protein sequence ID" value="NES31489.1"/>
    <property type="molecule type" value="Genomic_DNA"/>
</dbReference>
<dbReference type="Proteomes" id="UP000402241">
    <property type="component" value="Chromosome"/>
</dbReference>
<evidence type="ECO:0000313" key="2">
    <source>
        <dbReference type="EMBL" id="NES31489.1"/>
    </source>
</evidence>
<protein>
    <recommendedName>
        <fullName evidence="6">Lipoprotein</fullName>
    </recommendedName>
</protein>
<reference evidence="3 4" key="1">
    <citation type="submission" date="2019-10" db="EMBL/GenBank/DDBJ databases">
        <title>Genome Sequence of Micromonospora terminaliae DSM 101760.</title>
        <authorList>
            <person name="Guo L."/>
        </authorList>
    </citation>
    <scope>NUCLEOTIDE SEQUENCE [LARGE SCALE GENOMIC DNA]</scope>
    <source>
        <strain evidence="3 4">DSM 101760</strain>
    </source>
</reference>
<keyword evidence="4" id="KW-1185">Reference proteome</keyword>
<evidence type="ECO:0000256" key="1">
    <source>
        <dbReference type="SAM" id="SignalP"/>
    </source>
</evidence>
<reference evidence="2 5" key="2">
    <citation type="submission" date="2020-02" db="EMBL/GenBank/DDBJ databases">
        <title>WGS of Micromonospora spp. isolated from hot spring.</title>
        <authorList>
            <person name="Thawai C."/>
        </authorList>
    </citation>
    <scope>NUCLEOTIDE SEQUENCE [LARGE SCALE GENOMIC DNA]</scope>
    <source>
        <strain evidence="2 5">TMS7</strain>
    </source>
</reference>
<evidence type="ECO:0000313" key="3">
    <source>
        <dbReference type="EMBL" id="QGL49700.1"/>
    </source>
</evidence>
<dbReference type="RefSeq" id="WP_154228901.1">
    <property type="nucleotide sequence ID" value="NZ_CP045309.1"/>
</dbReference>
<evidence type="ECO:0000313" key="5">
    <source>
        <dbReference type="Proteomes" id="UP000477779"/>
    </source>
</evidence>
<feature type="chain" id="PRO_5042577826" description="Lipoprotein" evidence="1">
    <location>
        <begin position="22"/>
        <end position="170"/>
    </location>
</feature>
<dbReference type="AlphaFoldDB" id="A0AAJ3DM28"/>
<dbReference type="Proteomes" id="UP000477779">
    <property type="component" value="Unassembled WGS sequence"/>
</dbReference>
<accession>A0AAJ3DM28</accession>
<gene>
    <name evidence="2" type="ORF">G3561_28525</name>
    <name evidence="3" type="ORF">GCE86_23325</name>
</gene>
<dbReference type="EMBL" id="CP045309">
    <property type="protein sequence ID" value="QGL49700.1"/>
    <property type="molecule type" value="Genomic_DNA"/>
</dbReference>
<organism evidence="2 5">
    <name type="scientific">Micromonospora terminaliae</name>
    <dbReference type="NCBI Taxonomy" id="1914461"/>
    <lineage>
        <taxon>Bacteria</taxon>
        <taxon>Bacillati</taxon>
        <taxon>Actinomycetota</taxon>
        <taxon>Actinomycetes</taxon>
        <taxon>Micromonosporales</taxon>
        <taxon>Micromonosporaceae</taxon>
        <taxon>Micromonospora</taxon>
    </lineage>
</organism>
<name>A0AAJ3DM28_9ACTN</name>
<sequence length="170" mass="17645">MVRPSWSCVPALSVGVLLATALTGCSLFGRAEGATTSDGAHAAAPTPAGRRVSLVQQLGPAGPPRTLEVEPTGRWQCRDCAGDGVDSTGALTPEQTQRLQGMLADPALANETDQARQYKQGCIDALTSTLLIPPGLTITIQDCPGEPKPPVAYQVLLLITQATPAEDKTT</sequence>
<evidence type="ECO:0008006" key="6">
    <source>
        <dbReference type="Google" id="ProtNLM"/>
    </source>
</evidence>
<keyword evidence="1" id="KW-0732">Signal</keyword>
<evidence type="ECO:0000313" key="4">
    <source>
        <dbReference type="Proteomes" id="UP000402241"/>
    </source>
</evidence>